<dbReference type="Proteomes" id="UP000005710">
    <property type="component" value="Unassembled WGS sequence"/>
</dbReference>
<dbReference type="RefSeq" id="WP_006904039.1">
    <property type="nucleotide sequence ID" value="NZ_JH976535.1"/>
</dbReference>
<sequence length="228" mass="23356">MTPEHPNPAPEVDEPALAAARTALADRRQGIRPLGGFDAWLHLLAAPVPLPPGAGGAREGAVRVATASLTAPNDPEDPLPLFFIAPARVEAILRRWLEELAAEGGGAGHGDGKPAGGRGLAGRRPPAGRPVPAAGTALALGPAPEGPLQPAVGGPRGWLLQVGASGMQLRTFAEPPAGFVPRYRLPHRDGPEPVWAPGEPLWCPQPQLAAAPGEAARRLAEALVAQLG</sequence>
<keyword evidence="3" id="KW-1185">Reference proteome</keyword>
<dbReference type="HOGENOM" id="CLU_1214322_0_0_9"/>
<name>K6PZN3_9FIRM</name>
<feature type="compositionally biased region" description="Gly residues" evidence="1">
    <location>
        <begin position="103"/>
        <end position="120"/>
    </location>
</feature>
<evidence type="ECO:0000313" key="2">
    <source>
        <dbReference type="EMBL" id="EKP94039.1"/>
    </source>
</evidence>
<feature type="compositionally biased region" description="Low complexity" evidence="1">
    <location>
        <begin position="122"/>
        <end position="139"/>
    </location>
</feature>
<accession>K6PZN3</accession>
<feature type="region of interest" description="Disordered" evidence="1">
    <location>
        <begin position="103"/>
        <end position="139"/>
    </location>
</feature>
<gene>
    <name evidence="2" type="ORF">ThesuDRAFT_01763</name>
</gene>
<dbReference type="AlphaFoldDB" id="K6PZN3"/>
<reference evidence="2" key="1">
    <citation type="submission" date="2010-10" db="EMBL/GenBank/DDBJ databases">
        <authorList>
            <consortium name="US DOE Joint Genome Institute (JGI-PGF)"/>
            <person name="Lucas S."/>
            <person name="Copeland A."/>
            <person name="Lapidus A."/>
            <person name="Bruce D."/>
            <person name="Goodwin L."/>
            <person name="Pitluck S."/>
            <person name="Kyrpides N."/>
            <person name="Mavromatis K."/>
            <person name="Detter J.C."/>
            <person name="Han C."/>
            <person name="Land M."/>
            <person name="Hauser L."/>
            <person name="Markowitz V."/>
            <person name="Cheng J.-F."/>
            <person name="Hugenholtz P."/>
            <person name="Woyke T."/>
            <person name="Wu D."/>
            <person name="Pukall R."/>
            <person name="Wahrenburg C."/>
            <person name="Brambilla E."/>
            <person name="Klenk H.-P."/>
            <person name="Eisen J.A."/>
        </authorList>
    </citation>
    <scope>NUCLEOTIDE SEQUENCE [LARGE SCALE GENOMIC DNA]</scope>
    <source>
        <strain evidence="2">DSM 13965</strain>
    </source>
</reference>
<dbReference type="EMBL" id="AENY02000003">
    <property type="protein sequence ID" value="EKP94039.1"/>
    <property type="molecule type" value="Genomic_DNA"/>
</dbReference>
<evidence type="ECO:0000256" key="1">
    <source>
        <dbReference type="SAM" id="MobiDB-lite"/>
    </source>
</evidence>
<proteinExistence type="predicted"/>
<comment type="caution">
    <text evidence="2">The sequence shown here is derived from an EMBL/GenBank/DDBJ whole genome shotgun (WGS) entry which is preliminary data.</text>
</comment>
<organism evidence="2 3">
    <name type="scientific">Thermaerobacter subterraneus DSM 13965</name>
    <dbReference type="NCBI Taxonomy" id="867903"/>
    <lineage>
        <taxon>Bacteria</taxon>
        <taxon>Bacillati</taxon>
        <taxon>Bacillota</taxon>
        <taxon>Clostridia</taxon>
        <taxon>Eubacteriales</taxon>
        <taxon>Clostridiales Family XVII. Incertae Sedis</taxon>
        <taxon>Thermaerobacter</taxon>
    </lineage>
</organism>
<reference evidence="2" key="2">
    <citation type="submission" date="2012-10" db="EMBL/GenBank/DDBJ databases">
        <title>Improved high-quality draft of Thermaerobacter subterraneus C21, DSM 13965.</title>
        <authorList>
            <consortium name="DOE Joint Genome Institute"/>
            <person name="Eisen J."/>
            <person name="Huntemann M."/>
            <person name="Wei C.-L."/>
            <person name="Han J."/>
            <person name="Detter J.C."/>
            <person name="Han C."/>
            <person name="Tapia R."/>
            <person name="Chen A."/>
            <person name="Kyrpides N."/>
            <person name="Mavromatis K."/>
            <person name="Markowitz V."/>
            <person name="Szeto E."/>
            <person name="Ivanova N."/>
            <person name="Mikhailova N."/>
            <person name="Ovchinnikova G."/>
            <person name="Pagani I."/>
            <person name="Pati A."/>
            <person name="Goodwin L."/>
            <person name="Nordberg H.P."/>
            <person name="Cantor M.N."/>
            <person name="Hua S.X."/>
            <person name="Woyke T."/>
            <person name="Eisen J."/>
            <person name="Klenk H.-P."/>
        </authorList>
    </citation>
    <scope>NUCLEOTIDE SEQUENCE [LARGE SCALE GENOMIC DNA]</scope>
    <source>
        <strain evidence="2">DSM 13965</strain>
    </source>
</reference>
<protein>
    <submittedName>
        <fullName evidence="2">Uncharacterized protein</fullName>
    </submittedName>
</protein>
<evidence type="ECO:0000313" key="3">
    <source>
        <dbReference type="Proteomes" id="UP000005710"/>
    </source>
</evidence>